<keyword evidence="14" id="KW-0808">Transferase</keyword>
<feature type="region of interest" description="Disordered" evidence="9">
    <location>
        <begin position="557"/>
        <end position="611"/>
    </location>
</feature>
<evidence type="ECO:0000256" key="5">
    <source>
        <dbReference type="ARBA" id="ARBA00023012"/>
    </source>
</evidence>
<evidence type="ECO:0000256" key="7">
    <source>
        <dbReference type="PROSITE-ProRule" id="PRU10141"/>
    </source>
</evidence>
<dbReference type="Gene3D" id="1.10.287.130">
    <property type="match status" value="1"/>
</dbReference>
<dbReference type="InterPro" id="IPR001245">
    <property type="entry name" value="Ser-Thr/Tyr_kinase_cat_dom"/>
</dbReference>
<evidence type="ECO:0000256" key="2">
    <source>
        <dbReference type="ARBA" id="ARBA00022553"/>
    </source>
</evidence>
<feature type="signal peptide" evidence="10">
    <location>
        <begin position="1"/>
        <end position="23"/>
    </location>
</feature>
<keyword evidence="8" id="KW-0175">Coiled coil</keyword>
<feature type="modified residue" description="4-aspartylphosphate" evidence="6">
    <location>
        <position position="1356"/>
    </location>
</feature>
<feature type="domain" description="Protein kinase" evidence="11">
    <location>
        <begin position="523"/>
        <end position="867"/>
    </location>
</feature>
<dbReference type="PRINTS" id="PR00344">
    <property type="entry name" value="BCTRLSENSOR"/>
</dbReference>
<feature type="domain" description="Histidine kinase" evidence="12">
    <location>
        <begin position="907"/>
        <end position="1152"/>
    </location>
</feature>
<dbReference type="GO" id="GO:0004674">
    <property type="term" value="F:protein serine/threonine kinase activity"/>
    <property type="evidence" value="ECO:0007669"/>
    <property type="project" value="UniProtKB-KW"/>
</dbReference>
<evidence type="ECO:0000256" key="3">
    <source>
        <dbReference type="ARBA" id="ARBA00022741"/>
    </source>
</evidence>
<feature type="coiled-coil region" evidence="8">
    <location>
        <begin position="873"/>
        <end position="900"/>
    </location>
</feature>
<keyword evidence="5" id="KW-0902">Two-component regulatory system</keyword>
<evidence type="ECO:0000256" key="6">
    <source>
        <dbReference type="PROSITE-ProRule" id="PRU00169"/>
    </source>
</evidence>
<dbReference type="CDD" id="cd17546">
    <property type="entry name" value="REC_hyHK_CKI1_RcsC-like"/>
    <property type="match status" value="1"/>
</dbReference>
<dbReference type="Gene3D" id="1.10.510.10">
    <property type="entry name" value="Transferase(Phosphotransferase) domain 1"/>
    <property type="match status" value="1"/>
</dbReference>
<dbReference type="SMART" id="SM00388">
    <property type="entry name" value="HisKA"/>
    <property type="match status" value="1"/>
</dbReference>
<dbReference type="PANTHER" id="PTHR45339:SF1">
    <property type="entry name" value="HYBRID SIGNAL TRANSDUCTION HISTIDINE KINASE J"/>
    <property type="match status" value="1"/>
</dbReference>
<dbReference type="PROSITE" id="PS00108">
    <property type="entry name" value="PROTEIN_KINASE_ST"/>
    <property type="match status" value="1"/>
</dbReference>
<dbReference type="InterPro" id="IPR017441">
    <property type="entry name" value="Protein_kinase_ATP_BS"/>
</dbReference>
<proteinExistence type="predicted"/>
<dbReference type="GO" id="GO:0000155">
    <property type="term" value="F:phosphorelay sensor kinase activity"/>
    <property type="evidence" value="ECO:0007669"/>
    <property type="project" value="InterPro"/>
</dbReference>
<dbReference type="EMBL" id="CAICTM010000607">
    <property type="protein sequence ID" value="CAB9513725.1"/>
    <property type="molecule type" value="Genomic_DNA"/>
</dbReference>
<name>A0A9N8E7Y5_9STRA</name>
<dbReference type="SMART" id="SM00220">
    <property type="entry name" value="S_TKc"/>
    <property type="match status" value="1"/>
</dbReference>
<dbReference type="SUPFAM" id="SSF55874">
    <property type="entry name" value="ATPase domain of HSP90 chaperone/DNA topoisomerase II/histidine kinase"/>
    <property type="match status" value="1"/>
</dbReference>
<dbReference type="InterPro" id="IPR003661">
    <property type="entry name" value="HisK_dim/P_dom"/>
</dbReference>
<gene>
    <name evidence="14" type="ORF">SEMRO_608_G174890.1</name>
</gene>
<accession>A0A9N8E7Y5</accession>
<evidence type="ECO:0000256" key="8">
    <source>
        <dbReference type="SAM" id="Coils"/>
    </source>
</evidence>
<keyword evidence="3 7" id="KW-0547">Nucleotide-binding</keyword>
<dbReference type="InterPro" id="IPR011006">
    <property type="entry name" value="CheY-like_superfamily"/>
</dbReference>
<evidence type="ECO:0000256" key="1">
    <source>
        <dbReference type="ARBA" id="ARBA00022527"/>
    </source>
</evidence>
<feature type="compositionally biased region" description="Basic and acidic residues" evidence="9">
    <location>
        <begin position="582"/>
        <end position="594"/>
    </location>
</feature>
<keyword evidence="14" id="KW-0418">Kinase</keyword>
<keyword evidence="1" id="KW-0723">Serine/threonine-protein kinase</keyword>
<feature type="compositionally biased region" description="Basic residues" evidence="9">
    <location>
        <begin position="562"/>
        <end position="571"/>
    </location>
</feature>
<feature type="chain" id="PRO_5040108021" evidence="10">
    <location>
        <begin position="24"/>
        <end position="1428"/>
    </location>
</feature>
<dbReference type="Gene3D" id="3.30.200.20">
    <property type="entry name" value="Phosphorylase Kinase, domain 1"/>
    <property type="match status" value="1"/>
</dbReference>
<dbReference type="GO" id="GO:0005524">
    <property type="term" value="F:ATP binding"/>
    <property type="evidence" value="ECO:0007669"/>
    <property type="project" value="UniProtKB-UniRule"/>
</dbReference>
<evidence type="ECO:0000259" key="12">
    <source>
        <dbReference type="PROSITE" id="PS50109"/>
    </source>
</evidence>
<feature type="domain" description="Response regulatory" evidence="13">
    <location>
        <begin position="1306"/>
        <end position="1424"/>
    </location>
</feature>
<dbReference type="Pfam" id="PF00072">
    <property type="entry name" value="Response_reg"/>
    <property type="match status" value="1"/>
</dbReference>
<comment type="caution">
    <text evidence="14">The sequence shown here is derived from an EMBL/GenBank/DDBJ whole genome shotgun (WGS) entry which is preliminary data.</text>
</comment>
<dbReference type="OrthoDB" id="60655at2759"/>
<organism evidence="14 15">
    <name type="scientific">Seminavis robusta</name>
    <dbReference type="NCBI Taxonomy" id="568900"/>
    <lineage>
        <taxon>Eukaryota</taxon>
        <taxon>Sar</taxon>
        <taxon>Stramenopiles</taxon>
        <taxon>Ochrophyta</taxon>
        <taxon>Bacillariophyta</taxon>
        <taxon>Bacillariophyceae</taxon>
        <taxon>Bacillariophycidae</taxon>
        <taxon>Naviculales</taxon>
        <taxon>Naviculaceae</taxon>
        <taxon>Seminavis</taxon>
    </lineage>
</organism>
<dbReference type="PANTHER" id="PTHR45339">
    <property type="entry name" value="HYBRID SIGNAL TRANSDUCTION HISTIDINE KINASE J"/>
    <property type="match status" value="1"/>
</dbReference>
<keyword evidence="2 6" id="KW-0597">Phosphoprotein</keyword>
<dbReference type="PROSITE" id="PS00107">
    <property type="entry name" value="PROTEIN_KINASE_ATP"/>
    <property type="match status" value="1"/>
</dbReference>
<evidence type="ECO:0000256" key="10">
    <source>
        <dbReference type="SAM" id="SignalP"/>
    </source>
</evidence>
<reference evidence="14" key="1">
    <citation type="submission" date="2020-06" db="EMBL/GenBank/DDBJ databases">
        <authorList>
            <consortium name="Plant Systems Biology data submission"/>
        </authorList>
    </citation>
    <scope>NUCLEOTIDE SEQUENCE</scope>
    <source>
        <strain evidence="14">D6</strain>
    </source>
</reference>
<keyword evidence="4 7" id="KW-0067">ATP-binding</keyword>
<dbReference type="InterPro" id="IPR000719">
    <property type="entry name" value="Prot_kinase_dom"/>
</dbReference>
<dbReference type="Proteomes" id="UP001153069">
    <property type="component" value="Unassembled WGS sequence"/>
</dbReference>
<dbReference type="PRINTS" id="PR00109">
    <property type="entry name" value="TYRKINASE"/>
</dbReference>
<evidence type="ECO:0000259" key="11">
    <source>
        <dbReference type="PROSITE" id="PS50011"/>
    </source>
</evidence>
<sequence>MMIGVQKQRLVVIWLCLCWLASSTSIAEKATIVVLQDGEAASKANATNTTSVTTNNHLCPHDRVIPFNPARHQKRVYKVGVLAIRGFEAAYNEFNTTFQDYLTATAGQRFDPPLEFELVPLNFKLLFTDTEQGLVDFIYVNPSAFSCIESEFTAHSLVSQVSRRKIHGNEYHLKMFGGVIMKRANDERIQSIHDLTDKVIAAASISGLGSGQMQFLELQKAGMSYINDPKQLVFTSNQGKVVKGVLSGKFDVGFVRTDQIERTKDANGTLLDPNLFSVIDPVPDLNIDGDPFPFEASTPLYPEWNLAALRYVADDVSQAVQSSMLALADHASVAVQYHDCVKQFPNHTDDFCHFDNLPKARCDTTQEVAEIALAASQKGKYAAWTTTLSYMQLRSMQEVTGFINMDPADNIFKCTRPSTLYDSITCPEGYYKASEQVVNQACSTRELSCEEGFQCICSPCLLIQTCNHGVEIRGKCVSYSIFLPAILVPFFLLCAIAVHYYVEYKRKQADSIWAVQPDELEFESPQKVLGKGTFGYVLLAEYRGTKVAVKRVIPPKGSSRLAQRKSRRAVQHSRTMGSDDNTENRDSASDKDIESQVSSNVNLGLKSMGPEKMMHSLDNSLNRRNPGMRSMASRLASLTGSNTGTLRKPPHSDLKQEFMKEMQHLSKLRHPCITTVMGAVVAKGAEPMLVMEYMNQGSLHDVLKDETIELDTDEHLIPILQDIAQGMRFLHAANPTVIHGDLKAKNVLVDNKFRAKVTDFGLSAKKSNNASGTPYWMAPELLRGDSTNTAKSDIYAFGILIYEIFSRKDPYEGENHIEVLRKICDPFVNKRPPIPDGCSFKMAELMTECLSLNPAARPTAELVDVAVRVEGSVKERTSKLEQLNRELEEANKKIETASSMQLEHFACMSHEIRTPLNCIVGLSSLMEESNLNASQAESIGMIASSSRLLQSIVDDVLDFSKLQSGNAEVDIKKTDIQRVVADLASSMRASVLAKKRNVNIESCFTPLTRRYVETDGRRLLQILFNLVSNAVKFSKNDGVVKVAIDVCPRTWPIGEKEPQEDDDGERKPLVKFAFKVLRFTVKDFGKGIETHNFDRIFQPFTQTNSGVNNIDGGTGLGLAITEKLIRALGGDIRVDSVVSEWTEFTVDFPHDEPPPCIHDISTKFTRADIYTVGENQHMSDIFTFFNVKTLPTLTMAEVEKALQQQPKPPNAEKRANLCVVQASLFDKEITERLSKNFGMRVVIIGPMKLDMEGVKHYQYLGEVVPSNFMADLGDLVNESLNIQRSERINHELTASARVSADLTKLRILCAEDNLVNQKILVRMLKRVGVSHIVVVENGKLAVEREAEEEFDIVLMDMQMPVMDGIDATKLILAREGGHKLPLVVFVTAHVSSTFETQCMECGATAYLPKPYTLPVMKATLTEVAEKLL</sequence>
<dbReference type="PROSITE" id="PS50110">
    <property type="entry name" value="RESPONSE_REGULATORY"/>
    <property type="match status" value="1"/>
</dbReference>
<dbReference type="InterPro" id="IPR011009">
    <property type="entry name" value="Kinase-like_dom_sf"/>
</dbReference>
<dbReference type="InterPro" id="IPR003594">
    <property type="entry name" value="HATPase_dom"/>
</dbReference>
<dbReference type="SUPFAM" id="SSF56112">
    <property type="entry name" value="Protein kinase-like (PK-like)"/>
    <property type="match status" value="1"/>
</dbReference>
<dbReference type="Pfam" id="PF00512">
    <property type="entry name" value="HisKA"/>
    <property type="match status" value="1"/>
</dbReference>
<dbReference type="InterPro" id="IPR036890">
    <property type="entry name" value="HATPase_C_sf"/>
</dbReference>
<dbReference type="SUPFAM" id="SSF52172">
    <property type="entry name" value="CheY-like"/>
    <property type="match status" value="1"/>
</dbReference>
<dbReference type="SMART" id="SM00387">
    <property type="entry name" value="HATPase_c"/>
    <property type="match status" value="1"/>
</dbReference>
<evidence type="ECO:0000313" key="15">
    <source>
        <dbReference type="Proteomes" id="UP001153069"/>
    </source>
</evidence>
<feature type="binding site" evidence="7">
    <location>
        <position position="550"/>
    </location>
    <ligand>
        <name>ATP</name>
        <dbReference type="ChEBI" id="CHEBI:30616"/>
    </ligand>
</feature>
<evidence type="ECO:0000313" key="14">
    <source>
        <dbReference type="EMBL" id="CAB9513725.1"/>
    </source>
</evidence>
<dbReference type="InterPro" id="IPR001789">
    <property type="entry name" value="Sig_transdc_resp-reg_receiver"/>
</dbReference>
<dbReference type="CDD" id="cd00082">
    <property type="entry name" value="HisKA"/>
    <property type="match status" value="1"/>
</dbReference>
<evidence type="ECO:0000256" key="9">
    <source>
        <dbReference type="SAM" id="MobiDB-lite"/>
    </source>
</evidence>
<dbReference type="InterPro" id="IPR005467">
    <property type="entry name" value="His_kinase_dom"/>
</dbReference>
<dbReference type="SMART" id="SM00448">
    <property type="entry name" value="REC"/>
    <property type="match status" value="1"/>
</dbReference>
<keyword evidence="10" id="KW-0732">Signal</keyword>
<dbReference type="Gene3D" id="3.40.190.10">
    <property type="entry name" value="Periplasmic binding protein-like II"/>
    <property type="match status" value="1"/>
</dbReference>
<dbReference type="SUPFAM" id="SSF47384">
    <property type="entry name" value="Homodimeric domain of signal transducing histidine kinase"/>
    <property type="match status" value="1"/>
</dbReference>
<dbReference type="Pfam" id="PF02518">
    <property type="entry name" value="HATPase_c"/>
    <property type="match status" value="1"/>
</dbReference>
<evidence type="ECO:0000259" key="13">
    <source>
        <dbReference type="PROSITE" id="PS50110"/>
    </source>
</evidence>
<evidence type="ECO:0000256" key="4">
    <source>
        <dbReference type="ARBA" id="ARBA00022840"/>
    </source>
</evidence>
<dbReference type="InterPro" id="IPR004358">
    <property type="entry name" value="Sig_transdc_His_kin-like_C"/>
</dbReference>
<protein>
    <submittedName>
        <fullName evidence="14">Activated protein kinase catalytic subunit alpha-1</fullName>
    </submittedName>
</protein>
<keyword evidence="15" id="KW-1185">Reference proteome</keyword>
<dbReference type="PROSITE" id="PS50109">
    <property type="entry name" value="HIS_KIN"/>
    <property type="match status" value="1"/>
</dbReference>
<dbReference type="Gene3D" id="3.40.50.2300">
    <property type="match status" value="1"/>
</dbReference>
<dbReference type="InterPro" id="IPR036097">
    <property type="entry name" value="HisK_dim/P_sf"/>
</dbReference>
<dbReference type="Pfam" id="PF07714">
    <property type="entry name" value="PK_Tyr_Ser-Thr"/>
    <property type="match status" value="1"/>
</dbReference>
<dbReference type="Pfam" id="PF12974">
    <property type="entry name" value="Phosphonate-bd"/>
    <property type="match status" value="1"/>
</dbReference>
<dbReference type="PROSITE" id="PS50011">
    <property type="entry name" value="PROTEIN_KINASE_DOM"/>
    <property type="match status" value="1"/>
</dbReference>
<dbReference type="Gene3D" id="3.30.565.10">
    <property type="entry name" value="Histidine kinase-like ATPase, C-terminal domain"/>
    <property type="match status" value="1"/>
</dbReference>
<dbReference type="InterPro" id="IPR008271">
    <property type="entry name" value="Ser/Thr_kinase_AS"/>
</dbReference>